<comment type="catalytic activity">
    <reaction evidence="7">
        <text>L-histidinol phosphate + 2-oxoglutarate = 3-(imidazol-4-yl)-2-oxopropyl phosphate + L-glutamate</text>
        <dbReference type="Rhea" id="RHEA:23744"/>
        <dbReference type="ChEBI" id="CHEBI:16810"/>
        <dbReference type="ChEBI" id="CHEBI:29985"/>
        <dbReference type="ChEBI" id="CHEBI:57766"/>
        <dbReference type="ChEBI" id="CHEBI:57980"/>
        <dbReference type="EC" id="2.6.1.9"/>
    </reaction>
</comment>
<dbReference type="EC" id="2.6.1.9" evidence="3"/>
<evidence type="ECO:0000256" key="4">
    <source>
        <dbReference type="ARBA" id="ARBA00022576"/>
    </source>
</evidence>
<evidence type="ECO:0000313" key="11">
    <source>
        <dbReference type="Proteomes" id="UP001237869"/>
    </source>
</evidence>
<dbReference type="Gene3D" id="3.40.640.10">
    <property type="entry name" value="Type I PLP-dependent aspartate aminotransferase-like (Major domain)"/>
    <property type="match status" value="1"/>
</dbReference>
<evidence type="ECO:0000313" key="10">
    <source>
        <dbReference type="EMBL" id="WGS67315.1"/>
    </source>
</evidence>
<protein>
    <recommendedName>
        <fullName evidence="3">histidinol-phosphate transaminase</fullName>
        <ecNumber evidence="3">2.6.1.9</ecNumber>
    </recommendedName>
</protein>
<organism evidence="10 11">
    <name type="scientific">Carsonella ruddii</name>
    <dbReference type="NCBI Taxonomy" id="114186"/>
    <lineage>
        <taxon>Bacteria</taxon>
        <taxon>Pseudomonadati</taxon>
        <taxon>Pseudomonadota</taxon>
        <taxon>Gammaproteobacteria</taxon>
        <taxon>Oceanospirillales</taxon>
        <taxon>Halomonadaceae</taxon>
        <taxon>Zymobacter group</taxon>
        <taxon>Candidatus Carsonella</taxon>
    </lineage>
</organism>
<keyword evidence="6 8" id="KW-0663">Pyridoxal phosphate</keyword>
<dbReference type="GO" id="GO:0030170">
    <property type="term" value="F:pyridoxal phosphate binding"/>
    <property type="evidence" value="ECO:0007669"/>
    <property type="project" value="InterPro"/>
</dbReference>
<dbReference type="PROSITE" id="PS00599">
    <property type="entry name" value="AA_TRANSFER_CLASS_2"/>
    <property type="match status" value="1"/>
</dbReference>
<comment type="similarity">
    <text evidence="8">Belongs to the class-II pyridoxal-phosphate-dependent aminotransferase family.</text>
</comment>
<sequence>MIKYIPGIRCFKGKKLNTNENQFSISKNIFFLLKIISNNFEKLKFYPDFNNTHFIKIISKIYKINKNKIFISNGSDESLFFLFFLFKNFKLKIPKISYPFYNVYSSFYKIFKKNIKFKNILKLKNIFLAIPNSPTGEYFKKKNILKKIFKKKFFIIDEAYSEYYNFGYKKYINKNNNLIVINTLSKAFSAAGIRIGFIFSNKYIIEKIKLIKQCFNSYNINIISNCIGIESIKDRDYLFFKVQKNNYLKFLFSIFFNNKKKEYCNFIFLNKKIDFFFFFKKKKIFFRFFKKNIRITISNFKIFKIIINVYFFWS</sequence>
<reference evidence="10" key="1">
    <citation type="submission" date="2022-02" db="EMBL/GenBank/DDBJ databases">
        <title>Long-read sequencing of the primary endosymbionts of Cacopsylla melanoneura.</title>
        <authorList>
            <person name="Dittmer J."/>
            <person name="Corretto E."/>
            <person name="Stauffer C."/>
            <person name="Schuler H."/>
        </authorList>
    </citation>
    <scope>NUCLEOTIDE SEQUENCE</scope>
    <source>
        <strain evidence="10">Cmel4</strain>
    </source>
</reference>
<dbReference type="Proteomes" id="UP001237869">
    <property type="component" value="Chromosome"/>
</dbReference>
<evidence type="ECO:0000256" key="5">
    <source>
        <dbReference type="ARBA" id="ARBA00022679"/>
    </source>
</evidence>
<dbReference type="InterPro" id="IPR004839">
    <property type="entry name" value="Aminotransferase_I/II_large"/>
</dbReference>
<evidence type="ECO:0000256" key="6">
    <source>
        <dbReference type="ARBA" id="ARBA00022898"/>
    </source>
</evidence>
<feature type="domain" description="Aminotransferase class I/classII large" evidence="9">
    <location>
        <begin position="15"/>
        <end position="217"/>
    </location>
</feature>
<evidence type="ECO:0000256" key="3">
    <source>
        <dbReference type="ARBA" id="ARBA00012748"/>
    </source>
</evidence>
<name>A0AAJ6FLJ3_CARRU</name>
<dbReference type="SUPFAM" id="SSF53383">
    <property type="entry name" value="PLP-dependent transferases"/>
    <property type="match status" value="1"/>
</dbReference>
<dbReference type="PANTHER" id="PTHR42885">
    <property type="entry name" value="HISTIDINOL-PHOSPHATE AMINOTRANSFERASE-RELATED"/>
    <property type="match status" value="1"/>
</dbReference>
<evidence type="ECO:0000256" key="1">
    <source>
        <dbReference type="ARBA" id="ARBA00001933"/>
    </source>
</evidence>
<proteinExistence type="inferred from homology"/>
<accession>A0AAJ6FLJ3</accession>
<dbReference type="GO" id="GO:0004400">
    <property type="term" value="F:histidinol-phosphate transaminase activity"/>
    <property type="evidence" value="ECO:0007669"/>
    <property type="project" value="UniProtKB-EC"/>
</dbReference>
<gene>
    <name evidence="10" type="ORF">MEJ65_00385</name>
</gene>
<dbReference type="Pfam" id="PF00155">
    <property type="entry name" value="Aminotran_1_2"/>
    <property type="match status" value="1"/>
</dbReference>
<dbReference type="EMBL" id="CP092148">
    <property type="protein sequence ID" value="WGS67315.1"/>
    <property type="molecule type" value="Genomic_DNA"/>
</dbReference>
<dbReference type="RefSeq" id="WP_280956195.1">
    <property type="nucleotide sequence ID" value="NZ_CP092146.1"/>
</dbReference>
<dbReference type="InterPro" id="IPR015422">
    <property type="entry name" value="PyrdxlP-dep_Trfase_small"/>
</dbReference>
<evidence type="ECO:0000256" key="7">
    <source>
        <dbReference type="ARBA" id="ARBA00047481"/>
    </source>
</evidence>
<dbReference type="InterPro" id="IPR015421">
    <property type="entry name" value="PyrdxlP-dep_Trfase_major"/>
</dbReference>
<keyword evidence="5" id="KW-0808">Transferase</keyword>
<evidence type="ECO:0000259" key="9">
    <source>
        <dbReference type="Pfam" id="PF00155"/>
    </source>
</evidence>
<dbReference type="Gene3D" id="3.90.1150.10">
    <property type="entry name" value="Aspartate Aminotransferase, domain 1"/>
    <property type="match status" value="1"/>
</dbReference>
<comment type="pathway">
    <text evidence="2">Amino-acid biosynthesis; L-histidine biosynthesis; L-histidine from 5-phospho-alpha-D-ribose 1-diphosphate: step 7/9.</text>
</comment>
<evidence type="ECO:0000256" key="8">
    <source>
        <dbReference type="RuleBase" id="RU003693"/>
    </source>
</evidence>
<dbReference type="InterPro" id="IPR015424">
    <property type="entry name" value="PyrdxlP-dep_Trfase"/>
</dbReference>
<dbReference type="InterPro" id="IPR001917">
    <property type="entry name" value="Aminotrans_II_pyridoxalP_BS"/>
</dbReference>
<evidence type="ECO:0000256" key="2">
    <source>
        <dbReference type="ARBA" id="ARBA00005011"/>
    </source>
</evidence>
<dbReference type="AlphaFoldDB" id="A0AAJ6FLJ3"/>
<dbReference type="PANTHER" id="PTHR42885:SF2">
    <property type="entry name" value="HISTIDINOL-PHOSPHATE AMINOTRANSFERASE"/>
    <property type="match status" value="1"/>
</dbReference>
<comment type="cofactor">
    <cofactor evidence="1 8">
        <name>pyridoxal 5'-phosphate</name>
        <dbReference type="ChEBI" id="CHEBI:597326"/>
    </cofactor>
</comment>
<keyword evidence="4 10" id="KW-0032">Aminotransferase</keyword>